<proteinExistence type="predicted"/>
<evidence type="ECO:0000313" key="2">
    <source>
        <dbReference type="Proteomes" id="UP000814128"/>
    </source>
</evidence>
<accession>A0ACB8QDA2</accession>
<reference evidence="1" key="2">
    <citation type="journal article" date="2022" name="New Phytol.">
        <title>Evolutionary transition to the ectomycorrhizal habit in the genomes of a hyperdiverse lineage of mushroom-forming fungi.</title>
        <authorList>
            <person name="Looney B."/>
            <person name="Miyauchi S."/>
            <person name="Morin E."/>
            <person name="Drula E."/>
            <person name="Courty P.E."/>
            <person name="Kohler A."/>
            <person name="Kuo A."/>
            <person name="LaButti K."/>
            <person name="Pangilinan J."/>
            <person name="Lipzen A."/>
            <person name="Riley R."/>
            <person name="Andreopoulos W."/>
            <person name="He G."/>
            <person name="Johnson J."/>
            <person name="Nolan M."/>
            <person name="Tritt A."/>
            <person name="Barry K.W."/>
            <person name="Grigoriev I.V."/>
            <person name="Nagy L.G."/>
            <person name="Hibbett D."/>
            <person name="Henrissat B."/>
            <person name="Matheny P.B."/>
            <person name="Labbe J."/>
            <person name="Martin F.M."/>
        </authorList>
    </citation>
    <scope>NUCLEOTIDE SEQUENCE</scope>
    <source>
        <strain evidence="1">EC-137</strain>
    </source>
</reference>
<reference evidence="1" key="1">
    <citation type="submission" date="2021-02" db="EMBL/GenBank/DDBJ databases">
        <authorList>
            <consortium name="DOE Joint Genome Institute"/>
            <person name="Ahrendt S."/>
            <person name="Looney B.P."/>
            <person name="Miyauchi S."/>
            <person name="Morin E."/>
            <person name="Drula E."/>
            <person name="Courty P.E."/>
            <person name="Chicoki N."/>
            <person name="Fauchery L."/>
            <person name="Kohler A."/>
            <person name="Kuo A."/>
            <person name="Labutti K."/>
            <person name="Pangilinan J."/>
            <person name="Lipzen A."/>
            <person name="Riley R."/>
            <person name="Andreopoulos W."/>
            <person name="He G."/>
            <person name="Johnson J."/>
            <person name="Barry K.W."/>
            <person name="Grigoriev I.V."/>
            <person name="Nagy L."/>
            <person name="Hibbett D."/>
            <person name="Henrissat B."/>
            <person name="Matheny P.B."/>
            <person name="Labbe J."/>
            <person name="Martin F."/>
        </authorList>
    </citation>
    <scope>NUCLEOTIDE SEQUENCE</scope>
    <source>
        <strain evidence="1">EC-137</strain>
    </source>
</reference>
<evidence type="ECO:0000313" key="1">
    <source>
        <dbReference type="EMBL" id="KAI0029581.1"/>
    </source>
</evidence>
<name>A0ACB8QDA2_9AGAM</name>
<protein>
    <submittedName>
        <fullName evidence="1">Uncharacterized protein</fullName>
    </submittedName>
</protein>
<organism evidence="1 2">
    <name type="scientific">Vararia minispora EC-137</name>
    <dbReference type="NCBI Taxonomy" id="1314806"/>
    <lineage>
        <taxon>Eukaryota</taxon>
        <taxon>Fungi</taxon>
        <taxon>Dikarya</taxon>
        <taxon>Basidiomycota</taxon>
        <taxon>Agaricomycotina</taxon>
        <taxon>Agaricomycetes</taxon>
        <taxon>Russulales</taxon>
        <taxon>Lachnocladiaceae</taxon>
        <taxon>Vararia</taxon>
    </lineage>
</organism>
<comment type="caution">
    <text evidence="1">The sequence shown here is derived from an EMBL/GenBank/DDBJ whole genome shotgun (WGS) entry which is preliminary data.</text>
</comment>
<dbReference type="Proteomes" id="UP000814128">
    <property type="component" value="Unassembled WGS sequence"/>
</dbReference>
<dbReference type="EMBL" id="MU273667">
    <property type="protein sequence ID" value="KAI0029581.1"/>
    <property type="molecule type" value="Genomic_DNA"/>
</dbReference>
<sequence length="253" mass="27447">MFQSNAEYQVLSTDPEASGGTGDNTRVEQLGVDDKLPGNQSEERYGDRVAWYAAVVPVSVIAVASCALVLFNNPMHSPWVSAHIFFNPIALILFVLSIITLQPTSQPATKAAGLARHQRGMVPALATVFLGTSSIIAHKLLYGKRHFHSWHGTIGIVVFGWLIAQLALGGASVWFDGAAFGGGMKAKLIWKYHRLSGYLLLPLLLLTIALGGASHWAQDYAPLWFRVLIYSIGSAFSLGGVVARLRPSKIKFF</sequence>
<keyword evidence="2" id="KW-1185">Reference proteome</keyword>
<gene>
    <name evidence="1" type="ORF">K488DRAFT_88579</name>
</gene>